<evidence type="ECO:0000313" key="3">
    <source>
        <dbReference type="Proteomes" id="UP000787625"/>
    </source>
</evidence>
<dbReference type="Gene3D" id="3.10.50.40">
    <property type="match status" value="1"/>
</dbReference>
<dbReference type="AlphaFoldDB" id="A0A9D2ZU72"/>
<organism evidence="2 3">
    <name type="scientific">Candidatus Avibacteroides avistercoris</name>
    <dbReference type="NCBI Taxonomy" id="2840690"/>
    <lineage>
        <taxon>Bacteria</taxon>
        <taxon>Pseudomonadati</taxon>
        <taxon>Bacteroidota</taxon>
        <taxon>Bacteroidia</taxon>
        <taxon>Bacteroidales</taxon>
        <taxon>Bacteroidaceae</taxon>
        <taxon>Bacteroidaceae incertae sedis</taxon>
        <taxon>Candidatus Avibacteroides</taxon>
    </lineage>
</organism>
<gene>
    <name evidence="2" type="ORF">IAA93_05140</name>
</gene>
<reference evidence="2" key="2">
    <citation type="submission" date="2021-04" db="EMBL/GenBank/DDBJ databases">
        <authorList>
            <person name="Gilroy R."/>
        </authorList>
    </citation>
    <scope>NUCLEOTIDE SEQUENCE</scope>
    <source>
        <strain evidence="2">MalCec1-1739</strain>
    </source>
</reference>
<feature type="chain" id="PRO_5039700685" evidence="1">
    <location>
        <begin position="22"/>
        <end position="193"/>
    </location>
</feature>
<dbReference type="EMBL" id="DWUP01000108">
    <property type="protein sequence ID" value="HJD53090.1"/>
    <property type="molecule type" value="Genomic_DNA"/>
</dbReference>
<sequence length="193" mass="21865">MKRLLIPIAAMMALAVQLVSCDDGMTYAEMVEEERDIIARFLSDSGFYYVENFPADSFANDKEFMLTTDGMYMRVEDFGDGRAFESGDEVTVRFTEVNLSNQLTISNDVQGGQPDVFRYELYGSTQSGIFIGDSYMATIYSSTAVPSGWLMPLEYVRDGSHVRLIVPHDLGQTDASYYVYPCYYELYYGIAKR</sequence>
<dbReference type="InterPro" id="IPR046357">
    <property type="entry name" value="PPIase_dom_sf"/>
</dbReference>
<protein>
    <submittedName>
        <fullName evidence="2">DUF4827 domain-containing protein</fullName>
    </submittedName>
</protein>
<reference evidence="2" key="1">
    <citation type="journal article" date="2021" name="PeerJ">
        <title>Extensive microbial diversity within the chicken gut microbiome revealed by metagenomics and culture.</title>
        <authorList>
            <person name="Gilroy R."/>
            <person name="Ravi A."/>
            <person name="Getino M."/>
            <person name="Pursley I."/>
            <person name="Horton D.L."/>
            <person name="Alikhan N.F."/>
            <person name="Baker D."/>
            <person name="Gharbi K."/>
            <person name="Hall N."/>
            <person name="Watson M."/>
            <person name="Adriaenssens E.M."/>
            <person name="Foster-Nyarko E."/>
            <person name="Jarju S."/>
            <person name="Secka A."/>
            <person name="Antonio M."/>
            <person name="Oren A."/>
            <person name="Chaudhuri R.R."/>
            <person name="La Ragione R."/>
            <person name="Hildebrand F."/>
            <person name="Pallen M.J."/>
        </authorList>
    </citation>
    <scope>NUCLEOTIDE SEQUENCE</scope>
    <source>
        <strain evidence="2">MalCec1-1739</strain>
    </source>
</reference>
<proteinExistence type="predicted"/>
<name>A0A9D2ZU72_9BACT</name>
<accession>A0A9D2ZU72</accession>
<evidence type="ECO:0000256" key="1">
    <source>
        <dbReference type="SAM" id="SignalP"/>
    </source>
</evidence>
<dbReference type="Proteomes" id="UP000787625">
    <property type="component" value="Unassembled WGS sequence"/>
</dbReference>
<comment type="caution">
    <text evidence="2">The sequence shown here is derived from an EMBL/GenBank/DDBJ whole genome shotgun (WGS) entry which is preliminary data.</text>
</comment>
<dbReference type="GO" id="GO:0003755">
    <property type="term" value="F:peptidyl-prolyl cis-trans isomerase activity"/>
    <property type="evidence" value="ECO:0007669"/>
    <property type="project" value="InterPro"/>
</dbReference>
<keyword evidence="1" id="KW-0732">Signal</keyword>
<feature type="signal peptide" evidence="1">
    <location>
        <begin position="1"/>
        <end position="21"/>
    </location>
</feature>
<dbReference type="SUPFAM" id="SSF54534">
    <property type="entry name" value="FKBP-like"/>
    <property type="match status" value="1"/>
</dbReference>
<dbReference type="Pfam" id="PF16109">
    <property type="entry name" value="DUF4827"/>
    <property type="match status" value="1"/>
</dbReference>
<dbReference type="InterPro" id="IPR032252">
    <property type="entry name" value="DUF4827"/>
</dbReference>
<evidence type="ECO:0000313" key="2">
    <source>
        <dbReference type="EMBL" id="HJD53090.1"/>
    </source>
</evidence>